<comment type="similarity">
    <text evidence="2 6">Belongs to the class-II DAHP synthase family.</text>
</comment>
<dbReference type="KEGG" id="ccp:CHC_T00009382001"/>
<dbReference type="Proteomes" id="UP000012073">
    <property type="component" value="Unassembled WGS sequence"/>
</dbReference>
<dbReference type="Gene3D" id="3.20.20.70">
    <property type="entry name" value="Aldolase class I"/>
    <property type="match status" value="1"/>
</dbReference>
<evidence type="ECO:0000256" key="3">
    <source>
        <dbReference type="ARBA" id="ARBA00022679"/>
    </source>
</evidence>
<feature type="binding site" evidence="5">
    <location>
        <position position="437"/>
    </location>
    <ligand>
        <name>Mn(2+)</name>
        <dbReference type="ChEBI" id="CHEBI:29035"/>
    </ligand>
</feature>
<evidence type="ECO:0000313" key="7">
    <source>
        <dbReference type="EMBL" id="CDF35585.1"/>
    </source>
</evidence>
<organism evidence="7 8">
    <name type="scientific">Chondrus crispus</name>
    <name type="common">Carrageen Irish moss</name>
    <name type="synonym">Polymorpha crispa</name>
    <dbReference type="NCBI Taxonomy" id="2769"/>
    <lineage>
        <taxon>Eukaryota</taxon>
        <taxon>Rhodophyta</taxon>
        <taxon>Florideophyceae</taxon>
        <taxon>Rhodymeniophycidae</taxon>
        <taxon>Gigartinales</taxon>
        <taxon>Gigartinaceae</taxon>
        <taxon>Chondrus</taxon>
    </lineage>
</organism>
<dbReference type="AlphaFoldDB" id="R7QDT8"/>
<protein>
    <recommendedName>
        <fullName evidence="6">Phospho-2-dehydro-3-deoxyheptonate aldolase</fullName>
        <ecNumber evidence="6">2.5.1.54</ecNumber>
    </recommendedName>
</protein>
<keyword evidence="5" id="KW-0464">Manganese</keyword>
<keyword evidence="5" id="KW-0104">Cadmium</keyword>
<keyword evidence="5" id="KW-0170">Cobalt</keyword>
<feature type="binding site" evidence="5">
    <location>
        <position position="363"/>
    </location>
    <ligand>
        <name>phosphoenolpyruvate</name>
        <dbReference type="ChEBI" id="CHEBI:58702"/>
    </ligand>
</feature>
<feature type="binding site" evidence="5">
    <location>
        <begin position="309"/>
        <end position="310"/>
    </location>
    <ligand>
        <name>phosphoenolpyruvate</name>
        <dbReference type="ChEBI" id="CHEBI:58702"/>
    </ligand>
</feature>
<dbReference type="GO" id="GO:0008652">
    <property type="term" value="P:amino acid biosynthetic process"/>
    <property type="evidence" value="ECO:0007669"/>
    <property type="project" value="UniProtKB-KW"/>
</dbReference>
<name>R7QDT8_CHOCR</name>
<keyword evidence="6" id="KW-0057">Aromatic amino acid biosynthesis</keyword>
<evidence type="ECO:0000256" key="1">
    <source>
        <dbReference type="ARBA" id="ARBA00004688"/>
    </source>
</evidence>
<evidence type="ECO:0000256" key="4">
    <source>
        <dbReference type="ARBA" id="ARBA00047508"/>
    </source>
</evidence>
<keyword evidence="8" id="KW-1185">Reference proteome</keyword>
<sequence>MTPAFAPSLPLPSRDRATLRARLSHTRAPVAVLGEAPRPVSAPISHPWTPSSWRTRRALQQPTYPDQEHLARVENTISHLPALVSPGEMRALKAQLGNVALGHGFVLQGGDCAESLEETSEGVTDNIRALFKMAVVLMWGSQEPVVKIGRLAGQYGKPRSADTEVIDGVELPSYRGENINGAPFTPEARIPDPNRMLLAYNRSAGTTNLVRALASGGFGDLKRVKEWGMDWSMGTAKGREYMATAERIAESLHFMETCGVSPQQPVMTSTDVFTSHEGLLLPYEQALTRMDEETGEWYDCSGHFIWIGERTREIEDAHVQFAKGIANPIGVKAGPTMKPEELLRLCDELNPTNEPGRLTVITRMGAGKILQGLPPLVRAIKREGRHVVWVSDSMHGNTFKADSGFKTRSWNRIMTEVRGFFAVHEAEGTKAGGLHFEMTGKEVTECVGGTRKIKAEDLSQRYESLCDPRLNQSQALEMAFEAAEILRSQRRNH</sequence>
<dbReference type="GO" id="GO:0009073">
    <property type="term" value="P:aromatic amino acid family biosynthetic process"/>
    <property type="evidence" value="ECO:0007669"/>
    <property type="project" value="UniProtKB-KW"/>
</dbReference>
<dbReference type="EC" id="2.5.1.54" evidence="6"/>
<gene>
    <name evidence="7" type="ORF">CHC_T00009382001</name>
</gene>
<dbReference type="Gramene" id="CDF35585">
    <property type="protein sequence ID" value="CDF35585"/>
    <property type="gene ID" value="CHC_T00009382001"/>
</dbReference>
<dbReference type="GO" id="GO:0009423">
    <property type="term" value="P:chorismate biosynthetic process"/>
    <property type="evidence" value="ECO:0007669"/>
    <property type="project" value="UniProtKB-UniPathway"/>
</dbReference>
<dbReference type="GO" id="GO:0003849">
    <property type="term" value="F:3-deoxy-7-phosphoheptulonate synthase activity"/>
    <property type="evidence" value="ECO:0007669"/>
    <property type="project" value="UniProtKB-EC"/>
</dbReference>
<dbReference type="OrthoDB" id="2338at2759"/>
<feature type="binding site" evidence="5">
    <location>
        <position position="332"/>
    </location>
    <ligand>
        <name>phosphoenolpyruvate</name>
        <dbReference type="ChEBI" id="CHEBI:58702"/>
    </ligand>
</feature>
<accession>R7QDT8</accession>
<evidence type="ECO:0000256" key="6">
    <source>
        <dbReference type="RuleBase" id="RU363071"/>
    </source>
</evidence>
<dbReference type="SUPFAM" id="SSF51569">
    <property type="entry name" value="Aldolase"/>
    <property type="match status" value="1"/>
</dbReference>
<feature type="binding site" evidence="5">
    <location>
        <position position="112"/>
    </location>
    <ligand>
        <name>Mn(2+)</name>
        <dbReference type="ChEBI" id="CHEBI:29035"/>
    </ligand>
</feature>
<dbReference type="STRING" id="2769.R7QDT8"/>
<evidence type="ECO:0000256" key="5">
    <source>
        <dbReference type="PIRSR" id="PIRSR602480-1"/>
    </source>
</evidence>
<comment type="cofactor">
    <cofactor evidence="5">
        <name>Mn(2+)</name>
        <dbReference type="ChEBI" id="CHEBI:29035"/>
    </cofactor>
    <cofactor evidence="5">
        <name>Co(2+)</name>
        <dbReference type="ChEBI" id="CHEBI:48828"/>
    </cofactor>
    <cofactor evidence="5">
        <name>Cd(2+)</name>
        <dbReference type="ChEBI" id="CHEBI:48775"/>
    </cofactor>
    <text evidence="5">Binds 1 divalent cation per subunit. The enzyme is active with manganese, cobalt or cadmium ions.</text>
</comment>
<comment type="catalytic activity">
    <reaction evidence="4 6">
        <text>D-erythrose 4-phosphate + phosphoenolpyruvate + H2O = 7-phospho-2-dehydro-3-deoxy-D-arabino-heptonate + phosphate</text>
        <dbReference type="Rhea" id="RHEA:14717"/>
        <dbReference type="ChEBI" id="CHEBI:15377"/>
        <dbReference type="ChEBI" id="CHEBI:16897"/>
        <dbReference type="ChEBI" id="CHEBI:43474"/>
        <dbReference type="ChEBI" id="CHEBI:58394"/>
        <dbReference type="ChEBI" id="CHEBI:58702"/>
        <dbReference type="EC" id="2.5.1.54"/>
    </reaction>
</comment>
<feature type="binding site" evidence="5">
    <location>
        <position position="150"/>
    </location>
    <ligand>
        <name>phosphoenolpyruvate</name>
        <dbReference type="ChEBI" id="CHEBI:58702"/>
    </ligand>
</feature>
<dbReference type="EMBL" id="HG001736">
    <property type="protein sequence ID" value="CDF35585.1"/>
    <property type="molecule type" value="Genomic_DNA"/>
</dbReference>
<dbReference type="GeneID" id="17323121"/>
<evidence type="ECO:0000256" key="2">
    <source>
        <dbReference type="ARBA" id="ARBA00008911"/>
    </source>
</evidence>
<reference evidence="8" key="1">
    <citation type="journal article" date="2013" name="Proc. Natl. Acad. Sci. U.S.A.">
        <title>Genome structure and metabolic features in the red seaweed Chondrus crispus shed light on evolution of the Archaeplastida.</title>
        <authorList>
            <person name="Collen J."/>
            <person name="Porcel B."/>
            <person name="Carre W."/>
            <person name="Ball S.G."/>
            <person name="Chaparro C."/>
            <person name="Tonon T."/>
            <person name="Barbeyron T."/>
            <person name="Michel G."/>
            <person name="Noel B."/>
            <person name="Valentin K."/>
            <person name="Elias M."/>
            <person name="Artiguenave F."/>
            <person name="Arun A."/>
            <person name="Aury J.M."/>
            <person name="Barbosa-Neto J.F."/>
            <person name="Bothwell J.H."/>
            <person name="Bouget F.Y."/>
            <person name="Brillet L."/>
            <person name="Cabello-Hurtado F."/>
            <person name="Capella-Gutierrez S."/>
            <person name="Charrier B."/>
            <person name="Cladiere L."/>
            <person name="Cock J.M."/>
            <person name="Coelho S.M."/>
            <person name="Colleoni C."/>
            <person name="Czjzek M."/>
            <person name="Da Silva C."/>
            <person name="Delage L."/>
            <person name="Denoeud F."/>
            <person name="Deschamps P."/>
            <person name="Dittami S.M."/>
            <person name="Gabaldon T."/>
            <person name="Gachon C.M."/>
            <person name="Groisillier A."/>
            <person name="Herve C."/>
            <person name="Jabbari K."/>
            <person name="Katinka M."/>
            <person name="Kloareg B."/>
            <person name="Kowalczyk N."/>
            <person name="Labadie K."/>
            <person name="Leblanc C."/>
            <person name="Lopez P.J."/>
            <person name="McLachlan D.H."/>
            <person name="Meslet-Cladiere L."/>
            <person name="Moustafa A."/>
            <person name="Nehr Z."/>
            <person name="Nyvall Collen P."/>
            <person name="Panaud O."/>
            <person name="Partensky F."/>
            <person name="Poulain J."/>
            <person name="Rensing S.A."/>
            <person name="Rousvoal S."/>
            <person name="Samson G."/>
            <person name="Symeonidi A."/>
            <person name="Weissenbach J."/>
            <person name="Zambounis A."/>
            <person name="Wincker P."/>
            <person name="Boyen C."/>
        </authorList>
    </citation>
    <scope>NUCLEOTIDE SEQUENCE [LARGE SCALE GENOMIC DNA]</scope>
    <source>
        <strain evidence="8">cv. Stackhouse</strain>
    </source>
</reference>
<dbReference type="UniPathway" id="UPA00053">
    <property type="reaction ID" value="UER00084"/>
</dbReference>
<feature type="binding site" evidence="5">
    <location>
        <position position="467"/>
    </location>
    <ligand>
        <name>Mn(2+)</name>
        <dbReference type="ChEBI" id="CHEBI:29035"/>
    </ligand>
</feature>
<dbReference type="NCBIfam" id="TIGR01358">
    <property type="entry name" value="DAHP_synth_II"/>
    <property type="match status" value="1"/>
</dbReference>
<dbReference type="Pfam" id="PF01474">
    <property type="entry name" value="DAHP_synth_2"/>
    <property type="match status" value="1"/>
</dbReference>
<feature type="binding site" evidence="5">
    <location>
        <position position="395"/>
    </location>
    <ligand>
        <name>Mn(2+)</name>
        <dbReference type="ChEBI" id="CHEBI:29035"/>
    </ligand>
</feature>
<proteinExistence type="inferred from homology"/>
<keyword evidence="6" id="KW-0028">Amino-acid biosynthesis</keyword>
<dbReference type="RefSeq" id="XP_005715404.1">
    <property type="nucleotide sequence ID" value="XM_005715347.1"/>
</dbReference>
<evidence type="ECO:0000313" key="8">
    <source>
        <dbReference type="Proteomes" id="UP000012073"/>
    </source>
</evidence>
<dbReference type="OMA" id="TVAWVTD"/>
<dbReference type="InterPro" id="IPR013785">
    <property type="entry name" value="Aldolase_TIM"/>
</dbReference>
<dbReference type="PANTHER" id="PTHR21337:SF0">
    <property type="entry name" value="PHOSPHO-2-DEHYDRO-3-DEOXYHEPTONATE ALDOLASE"/>
    <property type="match status" value="1"/>
</dbReference>
<dbReference type="PANTHER" id="PTHR21337">
    <property type="entry name" value="PHOSPHO-2-DEHYDRO-3-DEOXYHEPTONATE ALDOLASE 1, 2"/>
    <property type="match status" value="1"/>
</dbReference>
<comment type="pathway">
    <text evidence="1 6">Metabolic intermediate biosynthesis; chorismate biosynthesis; chorismate from D-erythrose 4-phosphate and phosphoenolpyruvate: step 1/7.</text>
</comment>
<dbReference type="InterPro" id="IPR002480">
    <property type="entry name" value="DAHP_synth_2"/>
</dbReference>
<keyword evidence="3 6" id="KW-0808">Transferase</keyword>